<evidence type="ECO:0000256" key="1">
    <source>
        <dbReference type="SAM" id="MobiDB-lite"/>
    </source>
</evidence>
<dbReference type="GeneID" id="101675287"/>
<sequence>MDMHCKADPFSAMHHWRDTVVIFLHFSLRDALKTKRGSKEKSKSGRDGVEEPARRPLGRAKLCLQFWKLFAGLPLHDKDGPASDLASG</sequence>
<name>A0A8U0RIK8_MUSPF</name>
<feature type="region of interest" description="Disordered" evidence="1">
    <location>
        <begin position="32"/>
        <end position="54"/>
    </location>
</feature>
<protein>
    <submittedName>
        <fullName evidence="3">Paired box protein Pax-2 isoform X8</fullName>
    </submittedName>
</protein>
<dbReference type="RefSeq" id="XP_044924747.1">
    <property type="nucleotide sequence ID" value="XM_045068812.1"/>
</dbReference>
<keyword evidence="2" id="KW-1185">Reference proteome</keyword>
<organism evidence="2 3">
    <name type="scientific">Mustela putorius furo</name>
    <name type="common">European domestic ferret</name>
    <name type="synonym">Mustela furo</name>
    <dbReference type="NCBI Taxonomy" id="9669"/>
    <lineage>
        <taxon>Eukaryota</taxon>
        <taxon>Metazoa</taxon>
        <taxon>Chordata</taxon>
        <taxon>Craniata</taxon>
        <taxon>Vertebrata</taxon>
        <taxon>Euteleostomi</taxon>
        <taxon>Mammalia</taxon>
        <taxon>Eutheria</taxon>
        <taxon>Laurasiatheria</taxon>
        <taxon>Carnivora</taxon>
        <taxon>Caniformia</taxon>
        <taxon>Musteloidea</taxon>
        <taxon>Mustelidae</taxon>
        <taxon>Mustelinae</taxon>
        <taxon>Mustela</taxon>
    </lineage>
</organism>
<dbReference type="CTD" id="5076"/>
<dbReference type="AlphaFoldDB" id="A0A8U0RIK8"/>
<dbReference type="Proteomes" id="UP000000715">
    <property type="component" value="Unplaced"/>
</dbReference>
<evidence type="ECO:0000313" key="3">
    <source>
        <dbReference type="RefSeq" id="XP_044924747.1"/>
    </source>
</evidence>
<accession>A0A8U0RIK8</accession>
<evidence type="ECO:0000313" key="2">
    <source>
        <dbReference type="Proteomes" id="UP000000715"/>
    </source>
</evidence>
<proteinExistence type="predicted"/>
<gene>
    <name evidence="3" type="primary">PAX2</name>
</gene>
<reference evidence="3" key="1">
    <citation type="submission" date="2025-08" db="UniProtKB">
        <authorList>
            <consortium name="RefSeq"/>
        </authorList>
    </citation>
    <scope>IDENTIFICATION</scope>
    <source>
        <tissue evidence="3">Brain</tissue>
    </source>
</reference>